<name>A0A9P8P1M9_9ASCO</name>
<protein>
    <submittedName>
        <fullName evidence="1">Uncharacterized protein</fullName>
    </submittedName>
</protein>
<dbReference type="Proteomes" id="UP000788993">
    <property type="component" value="Unassembled WGS sequence"/>
</dbReference>
<accession>A0A9P8P1M9</accession>
<dbReference type="AlphaFoldDB" id="A0A9P8P1M9"/>
<gene>
    <name evidence="1" type="ORF">OGATHE_004605</name>
</gene>
<sequence>MSSSSSSSASSSFSSAAAASEPAAAEPAAAGAAAGAAAAMAKSFSFKFCPSRALANTSVQMLSTEAPAAVIKDCRLAEEISNSASAKMRAA</sequence>
<evidence type="ECO:0000313" key="1">
    <source>
        <dbReference type="EMBL" id="KAH3663029.1"/>
    </source>
</evidence>
<comment type="caution">
    <text evidence="1">The sequence shown here is derived from an EMBL/GenBank/DDBJ whole genome shotgun (WGS) entry which is preliminary data.</text>
</comment>
<reference evidence="1" key="1">
    <citation type="journal article" date="2021" name="Open Biol.">
        <title>Shared evolutionary footprints suggest mitochondrial oxidative damage underlies multiple complex I losses in fungi.</title>
        <authorList>
            <person name="Schikora-Tamarit M.A."/>
            <person name="Marcet-Houben M."/>
            <person name="Nosek J."/>
            <person name="Gabaldon T."/>
        </authorList>
    </citation>
    <scope>NUCLEOTIDE SEQUENCE</scope>
    <source>
        <strain evidence="1">NCAIM Y.01608</strain>
    </source>
</reference>
<proteinExistence type="predicted"/>
<dbReference type="EMBL" id="JAEUBD010001266">
    <property type="protein sequence ID" value="KAH3663029.1"/>
    <property type="molecule type" value="Genomic_DNA"/>
</dbReference>
<organism evidence="1 2">
    <name type="scientific">Ogataea polymorpha</name>
    <dbReference type="NCBI Taxonomy" id="460523"/>
    <lineage>
        <taxon>Eukaryota</taxon>
        <taxon>Fungi</taxon>
        <taxon>Dikarya</taxon>
        <taxon>Ascomycota</taxon>
        <taxon>Saccharomycotina</taxon>
        <taxon>Pichiomycetes</taxon>
        <taxon>Pichiales</taxon>
        <taxon>Pichiaceae</taxon>
        <taxon>Ogataea</taxon>
    </lineage>
</organism>
<reference evidence="1" key="2">
    <citation type="submission" date="2021-01" db="EMBL/GenBank/DDBJ databases">
        <authorList>
            <person name="Schikora-Tamarit M.A."/>
        </authorList>
    </citation>
    <scope>NUCLEOTIDE SEQUENCE</scope>
    <source>
        <strain evidence="1">NCAIM Y.01608</strain>
    </source>
</reference>
<keyword evidence="2" id="KW-1185">Reference proteome</keyword>
<evidence type="ECO:0000313" key="2">
    <source>
        <dbReference type="Proteomes" id="UP000788993"/>
    </source>
</evidence>